<dbReference type="Pfam" id="PF03358">
    <property type="entry name" value="FMN_red"/>
    <property type="match status" value="1"/>
</dbReference>
<dbReference type="EMBL" id="DVHC01000026">
    <property type="protein sequence ID" value="HIR58879.1"/>
    <property type="molecule type" value="Genomic_DNA"/>
</dbReference>
<keyword evidence="2" id="KW-0288">FMN</keyword>
<evidence type="ECO:0000313" key="5">
    <source>
        <dbReference type="Proteomes" id="UP000824232"/>
    </source>
</evidence>
<dbReference type="GO" id="GO:0016491">
    <property type="term" value="F:oxidoreductase activity"/>
    <property type="evidence" value="ECO:0007669"/>
    <property type="project" value="InterPro"/>
</dbReference>
<dbReference type="PANTHER" id="PTHR43278">
    <property type="entry name" value="NAD(P)H-DEPENDENT FMN-CONTAINING OXIDOREDUCTASE YWQN-RELATED"/>
    <property type="match status" value="1"/>
</dbReference>
<dbReference type="InterPro" id="IPR005025">
    <property type="entry name" value="FMN_Rdtase-like_dom"/>
</dbReference>
<feature type="domain" description="NADPH-dependent FMN reductase-like" evidence="3">
    <location>
        <begin position="1"/>
        <end position="149"/>
    </location>
</feature>
<dbReference type="SUPFAM" id="SSF52218">
    <property type="entry name" value="Flavoproteins"/>
    <property type="match status" value="1"/>
</dbReference>
<evidence type="ECO:0000256" key="1">
    <source>
        <dbReference type="ARBA" id="ARBA00022630"/>
    </source>
</evidence>
<gene>
    <name evidence="4" type="ORF">IAB38_02405</name>
</gene>
<accession>A0A9D1DU39</accession>
<dbReference type="Proteomes" id="UP000824232">
    <property type="component" value="Unassembled WGS sequence"/>
</dbReference>
<reference evidence="4" key="2">
    <citation type="journal article" date="2021" name="PeerJ">
        <title>Extensive microbial diversity within the chicken gut microbiome revealed by metagenomics and culture.</title>
        <authorList>
            <person name="Gilroy R."/>
            <person name="Ravi A."/>
            <person name="Getino M."/>
            <person name="Pursley I."/>
            <person name="Horton D.L."/>
            <person name="Alikhan N.F."/>
            <person name="Baker D."/>
            <person name="Gharbi K."/>
            <person name="Hall N."/>
            <person name="Watson M."/>
            <person name="Adriaenssens E.M."/>
            <person name="Foster-Nyarko E."/>
            <person name="Jarju S."/>
            <person name="Secka A."/>
            <person name="Antonio M."/>
            <person name="Oren A."/>
            <person name="Chaudhuri R.R."/>
            <person name="La Ragione R."/>
            <person name="Hildebrand F."/>
            <person name="Pallen M.J."/>
        </authorList>
    </citation>
    <scope>NUCLEOTIDE SEQUENCE</scope>
    <source>
        <strain evidence="4">CHK184-20233</strain>
    </source>
</reference>
<dbReference type="Gene3D" id="3.40.50.360">
    <property type="match status" value="1"/>
</dbReference>
<comment type="caution">
    <text evidence="4">The sequence shown here is derived from an EMBL/GenBank/DDBJ whole genome shotgun (WGS) entry which is preliminary data.</text>
</comment>
<evidence type="ECO:0000313" key="4">
    <source>
        <dbReference type="EMBL" id="HIR58879.1"/>
    </source>
</evidence>
<dbReference type="InterPro" id="IPR029039">
    <property type="entry name" value="Flavoprotein-like_sf"/>
</dbReference>
<keyword evidence="1" id="KW-0285">Flavoprotein</keyword>
<protein>
    <submittedName>
        <fullName evidence="4">Flavodoxin family protein</fullName>
    </submittedName>
</protein>
<dbReference type="InterPro" id="IPR051796">
    <property type="entry name" value="ISF_SsuE-like"/>
</dbReference>
<reference evidence="4" key="1">
    <citation type="submission" date="2020-10" db="EMBL/GenBank/DDBJ databases">
        <authorList>
            <person name="Gilroy R."/>
        </authorList>
    </citation>
    <scope>NUCLEOTIDE SEQUENCE</scope>
    <source>
        <strain evidence="4">CHK184-20233</strain>
    </source>
</reference>
<evidence type="ECO:0000256" key="2">
    <source>
        <dbReference type="ARBA" id="ARBA00022643"/>
    </source>
</evidence>
<dbReference type="PANTHER" id="PTHR43278:SF4">
    <property type="entry name" value="NAD(P)H-DEPENDENT FMN-CONTAINING OXIDOREDUCTASE YWQN-RELATED"/>
    <property type="match status" value="1"/>
</dbReference>
<sequence length="207" mass="22581">MKVLILNASPRVNGCTARALEEVSKTLNEEGIETETIVVGNKDVRGCIACNSCAKTGKCVFNDIVNDIAVKFENADGIIVGSPVYYAGSNGTIISLLDRLFYSTHFDKTMKVGACVLSSRRAGSTSAMDEINKYFTICSMPIVSSSYWNEVHGFTASDVEKDKEGLQTMRNLGRNMAFMIKAIKLGKEKYGLPKIEKGEFTSFSDGL</sequence>
<proteinExistence type="predicted"/>
<organism evidence="4 5">
    <name type="scientific">Candidatus Onthousia excrementipullorum</name>
    <dbReference type="NCBI Taxonomy" id="2840884"/>
    <lineage>
        <taxon>Bacteria</taxon>
        <taxon>Bacillati</taxon>
        <taxon>Bacillota</taxon>
        <taxon>Bacilli</taxon>
        <taxon>Candidatus Onthousia</taxon>
    </lineage>
</organism>
<dbReference type="AlphaFoldDB" id="A0A9D1DU39"/>
<evidence type="ECO:0000259" key="3">
    <source>
        <dbReference type="Pfam" id="PF03358"/>
    </source>
</evidence>
<name>A0A9D1DU39_9FIRM</name>